<dbReference type="OrthoDB" id="6612291at2759"/>
<keyword evidence="2" id="KW-1185">Reference proteome</keyword>
<dbReference type="Gene3D" id="6.10.140.2220">
    <property type="match status" value="1"/>
</dbReference>
<evidence type="ECO:0000313" key="2">
    <source>
        <dbReference type="Proteomes" id="UP000622797"/>
    </source>
</evidence>
<gene>
    <name evidence="1" type="ORF">FSARC_14186</name>
</gene>
<dbReference type="AlphaFoldDB" id="A0A8H4WQF1"/>
<evidence type="ECO:0000313" key="1">
    <source>
        <dbReference type="EMBL" id="KAF4946457.1"/>
    </source>
</evidence>
<dbReference type="EMBL" id="JABEXW010001162">
    <property type="protein sequence ID" value="KAF4946457.1"/>
    <property type="molecule type" value="Genomic_DNA"/>
</dbReference>
<dbReference type="SUPFAM" id="SSF144232">
    <property type="entry name" value="HIT/MYND zinc finger-like"/>
    <property type="match status" value="1"/>
</dbReference>
<sequence>MEPTHIEIKRMMAFSHNSVDDGFLITPDHEKPGSVTINFLREKEGLESIEAMPPLEAYRPSACFCKYRTALFRCAACYKAYCGITCQKRDWKFHVFTCRIQGRPNSVDYLRFALRRYAPTNKQVPNTILVKQLFADDDLCYTFGFSKCLSNAEVNHLAYVFKQALHRYSSKAIQEWVDSQCLHQHLHQFVLWQYTRCEGQTNHTFQWYLEEGTLNRFQEPSVNGSYLHQQYSLLFTKTMLALPQPVAEWQKLPLKQAIVVQLYAKLFQAFNNIPTPLDQEWLAFGFCHCRTDLQRQQLRTAYLQLIATQVPLEQIASCLGPQELTRLMESKNVDVSALLAEGVSLGPPGQHEVATYRLVAEVHHALSGRFCPRFRRRECSRGLEFFKNESNISIESEILFGFHGTEAWERWQLLNFYAYLFSLPAFDIREMQAATEKRWSLDQAFVPTRI</sequence>
<organism evidence="1 2">
    <name type="scientific">Fusarium sarcochroum</name>
    <dbReference type="NCBI Taxonomy" id="1208366"/>
    <lineage>
        <taxon>Eukaryota</taxon>
        <taxon>Fungi</taxon>
        <taxon>Dikarya</taxon>
        <taxon>Ascomycota</taxon>
        <taxon>Pezizomycotina</taxon>
        <taxon>Sordariomycetes</taxon>
        <taxon>Hypocreomycetidae</taxon>
        <taxon>Hypocreales</taxon>
        <taxon>Nectriaceae</taxon>
        <taxon>Fusarium</taxon>
        <taxon>Fusarium lateritium species complex</taxon>
    </lineage>
</organism>
<dbReference type="Proteomes" id="UP000622797">
    <property type="component" value="Unassembled WGS sequence"/>
</dbReference>
<proteinExistence type="predicted"/>
<reference evidence="1" key="1">
    <citation type="journal article" date="2020" name="BMC Genomics">
        <title>Correction to: Identification and distribution of gene clusters required for synthesis of sphingolipid metabolism inhibitors in diverse species of the filamentous fungus Fusarium.</title>
        <authorList>
            <person name="Kim H.S."/>
            <person name="Lohmar J.M."/>
            <person name="Busman M."/>
            <person name="Brown D.W."/>
            <person name="Naumann T.A."/>
            <person name="Divon H.H."/>
            <person name="Lysoe E."/>
            <person name="Uhlig S."/>
            <person name="Proctor R.H."/>
        </authorList>
    </citation>
    <scope>NUCLEOTIDE SEQUENCE</scope>
    <source>
        <strain evidence="1">NRRL 20472</strain>
    </source>
</reference>
<name>A0A8H4WQF1_9HYPO</name>
<accession>A0A8H4WQF1</accession>
<evidence type="ECO:0008006" key="3">
    <source>
        <dbReference type="Google" id="ProtNLM"/>
    </source>
</evidence>
<comment type="caution">
    <text evidence="1">The sequence shown here is derived from an EMBL/GenBank/DDBJ whole genome shotgun (WGS) entry which is preliminary data.</text>
</comment>
<reference evidence="1" key="2">
    <citation type="submission" date="2020-05" db="EMBL/GenBank/DDBJ databases">
        <authorList>
            <person name="Kim H.-S."/>
            <person name="Proctor R.H."/>
            <person name="Brown D.W."/>
        </authorList>
    </citation>
    <scope>NUCLEOTIDE SEQUENCE</scope>
    <source>
        <strain evidence="1">NRRL 20472</strain>
    </source>
</reference>
<protein>
    <recommendedName>
        <fullName evidence="3">MYND-type domain-containing protein</fullName>
    </recommendedName>
</protein>